<evidence type="ECO:0000256" key="5">
    <source>
        <dbReference type="ARBA" id="ARBA00022884"/>
    </source>
</evidence>
<name>A0ABR4A1U8_9LECA</name>
<feature type="region of interest" description="Disordered" evidence="7">
    <location>
        <begin position="548"/>
        <end position="575"/>
    </location>
</feature>
<evidence type="ECO:0000313" key="10">
    <source>
        <dbReference type="Proteomes" id="UP001590950"/>
    </source>
</evidence>
<sequence>MSFFGVDPTGPKDHGHPSQGPGFGAAPDPFASISQNRGLGQDDDDEGIDFDDTYDGLGDQLEEADDDFNDDTFGGGESTTKPVGKDFDFYGSTSKVSNAINEEAIRYNRQQPASKITAAPGGLRMQTSKPFKTGYEAYKNPSYIPDLQVDPTLWGTAPPKVFNDYGAQQSQQGGYGAAAPQQRSSVGAPSKKMMSLEEVEAAMRAQPKKPSPSPASQQQIQAPSPYRMQQTQQQAPLTTCAPQQQASFSYSHAMPQQGNQAQQFAPPPDLDSGQIRIQPRPAQQPSHHKHKSSQILHAELPTQASPTPQAAAPPQILQRGQNMPLQGSDANVSPQPRQILQNPNRHSAQLATRPNEPLVPVQTQQRLLTPGQAGAHGPMPIIHHPSMIMNLPEEERNLYLEAEAKRAKRSHKILLLSKGNGLMTPQDKNFITRIQLQQLMTATGNVNEPDPDASLSEDFYYQVYNQIENRPRQNPQQPLSNFAQTYLFRTGGRQGGLGRRYRGGDSHMQRMEQQVQRAVEAAKAKPKNKQLVIEGSLGKISFSNAKTPKPLLNIKRPDSTDFSNRQSKKPHAALSTTDRKAILKNIEAVYSTLMKMEDHDRRQRPPPTGSSDPLDIQYATDWEQTFHDLNQKLWMALKVTEPIMEQSAILHPFIAFLSYPKGKKAMPRVFNHIDENQRLTILTMILVNLDVLDVIRLAQPQPQSPQPSSMAREQIDLFLQAVMPSLFSYVTEAPLEFVIGMLGLVTERVNLNVVARTRVGLEVLTMILSRAAIIKALDAPEDDIWEQWLAVYDQFFDMVEPVLGDIFPTSVNAVQDQYVWQFLAATGSGANPEQQQRLVLAVKDRVMETLTQSKTLPPEMASQRRGNINLFMQAIGLDVDLLDG</sequence>
<comment type="similarity">
    <text evidence="3">Belongs to the PAT1 family.</text>
</comment>
<dbReference type="InterPro" id="IPR019167">
    <property type="entry name" value="PAT1_dom"/>
</dbReference>
<evidence type="ECO:0000256" key="3">
    <source>
        <dbReference type="ARBA" id="ARBA00009138"/>
    </source>
</evidence>
<dbReference type="EMBL" id="JBEFKJ010000023">
    <property type="protein sequence ID" value="KAL2039845.1"/>
    <property type="molecule type" value="Genomic_DNA"/>
</dbReference>
<keyword evidence="5" id="KW-0694">RNA-binding</keyword>
<feature type="region of interest" description="Disordered" evidence="7">
    <location>
        <begin position="1"/>
        <end position="88"/>
    </location>
</feature>
<evidence type="ECO:0000256" key="1">
    <source>
        <dbReference type="ARBA" id="ARBA00004123"/>
    </source>
</evidence>
<evidence type="ECO:0000256" key="7">
    <source>
        <dbReference type="SAM" id="MobiDB-lite"/>
    </source>
</evidence>
<feature type="domain" description="mRNA decay factor PAT1" evidence="8">
    <location>
        <begin position="1"/>
        <end position="880"/>
    </location>
</feature>
<organism evidence="9 10">
    <name type="scientific">Stereocaulon virgatum</name>
    <dbReference type="NCBI Taxonomy" id="373712"/>
    <lineage>
        <taxon>Eukaryota</taxon>
        <taxon>Fungi</taxon>
        <taxon>Dikarya</taxon>
        <taxon>Ascomycota</taxon>
        <taxon>Pezizomycotina</taxon>
        <taxon>Lecanoromycetes</taxon>
        <taxon>OSLEUM clade</taxon>
        <taxon>Lecanoromycetidae</taxon>
        <taxon>Lecanorales</taxon>
        <taxon>Lecanorineae</taxon>
        <taxon>Stereocaulaceae</taxon>
        <taxon>Stereocaulon</taxon>
    </lineage>
</organism>
<keyword evidence="10" id="KW-1185">Reference proteome</keyword>
<dbReference type="Proteomes" id="UP001590950">
    <property type="component" value="Unassembled WGS sequence"/>
</dbReference>
<comment type="caution">
    <text evidence="9">The sequence shown here is derived from an EMBL/GenBank/DDBJ whole genome shotgun (WGS) entry which is preliminary data.</text>
</comment>
<feature type="compositionally biased region" description="Polar residues" evidence="7">
    <location>
        <begin position="227"/>
        <end position="263"/>
    </location>
</feature>
<feature type="compositionally biased region" description="Low complexity" evidence="7">
    <location>
        <begin position="274"/>
        <end position="285"/>
    </location>
</feature>
<feature type="compositionally biased region" description="Low complexity" evidence="7">
    <location>
        <begin position="166"/>
        <end position="182"/>
    </location>
</feature>
<protein>
    <recommendedName>
        <fullName evidence="8">mRNA decay factor PAT1 domain-containing protein</fullName>
    </recommendedName>
</protein>
<reference evidence="9 10" key="1">
    <citation type="submission" date="2024-09" db="EMBL/GenBank/DDBJ databases">
        <title>Rethinking Asexuality: The Enigmatic Case of Functional Sexual Genes in Lepraria (Stereocaulaceae).</title>
        <authorList>
            <person name="Doellman M."/>
            <person name="Sun Y."/>
            <person name="Barcenas-Pena A."/>
            <person name="Lumbsch H.T."/>
            <person name="Grewe F."/>
        </authorList>
    </citation>
    <scope>NUCLEOTIDE SEQUENCE [LARGE SCALE GENOMIC DNA]</scope>
    <source>
        <strain evidence="9 10">Mercado 3170</strain>
    </source>
</reference>
<dbReference type="PANTHER" id="PTHR21551">
    <property type="entry name" value="TOPOISOMERASE II-ASSOCIATED PROTEIN PAT1"/>
    <property type="match status" value="1"/>
</dbReference>
<feature type="compositionally biased region" description="Acidic residues" evidence="7">
    <location>
        <begin position="41"/>
        <end position="70"/>
    </location>
</feature>
<dbReference type="Pfam" id="PF09770">
    <property type="entry name" value="PAT1"/>
    <property type="match status" value="1"/>
</dbReference>
<accession>A0ABR4A1U8</accession>
<keyword evidence="6" id="KW-0539">Nucleus</keyword>
<dbReference type="InterPro" id="IPR039900">
    <property type="entry name" value="Pat1-like"/>
</dbReference>
<feature type="region of interest" description="Disordered" evidence="7">
    <location>
        <begin position="152"/>
        <end position="294"/>
    </location>
</feature>
<evidence type="ECO:0000259" key="8">
    <source>
        <dbReference type="Pfam" id="PF09770"/>
    </source>
</evidence>
<dbReference type="PANTHER" id="PTHR21551:SF0">
    <property type="entry name" value="PROTEIN ASSOCIATED WITH TOPO II RELATED-1, ISOFORM A"/>
    <property type="match status" value="1"/>
</dbReference>
<proteinExistence type="inferred from homology"/>
<feature type="region of interest" description="Disordered" evidence="7">
    <location>
        <begin position="596"/>
        <end position="615"/>
    </location>
</feature>
<evidence type="ECO:0000313" key="9">
    <source>
        <dbReference type="EMBL" id="KAL2039845.1"/>
    </source>
</evidence>
<evidence type="ECO:0000256" key="2">
    <source>
        <dbReference type="ARBA" id="ARBA00004201"/>
    </source>
</evidence>
<comment type="subcellular location">
    <subcellularLocation>
        <location evidence="2">Cytoplasm</location>
        <location evidence="2">P-body</location>
    </subcellularLocation>
    <subcellularLocation>
        <location evidence="1">Nucleus</location>
    </subcellularLocation>
</comment>
<gene>
    <name evidence="9" type="ORF">N7G274_007246</name>
</gene>
<keyword evidence="4" id="KW-0963">Cytoplasm</keyword>
<evidence type="ECO:0000256" key="6">
    <source>
        <dbReference type="ARBA" id="ARBA00023242"/>
    </source>
</evidence>
<evidence type="ECO:0000256" key="4">
    <source>
        <dbReference type="ARBA" id="ARBA00022490"/>
    </source>
</evidence>
<feature type="compositionally biased region" description="Low complexity" evidence="7">
    <location>
        <begin position="214"/>
        <end position="225"/>
    </location>
</feature>